<feature type="region of interest" description="Disordered" evidence="1">
    <location>
        <begin position="406"/>
        <end position="451"/>
    </location>
</feature>
<evidence type="ECO:0000313" key="3">
    <source>
        <dbReference type="Proteomes" id="UP001431181"/>
    </source>
</evidence>
<feature type="compositionally biased region" description="Basic and acidic residues" evidence="1">
    <location>
        <begin position="412"/>
        <end position="429"/>
    </location>
</feature>
<dbReference type="RefSeq" id="WP_265218861.1">
    <property type="nucleotide sequence ID" value="NZ_JAPEUL010000007.1"/>
</dbReference>
<name>A0ABT3KGR6_9GAMM</name>
<dbReference type="Proteomes" id="UP001431181">
    <property type="component" value="Unassembled WGS sequence"/>
</dbReference>
<protein>
    <submittedName>
        <fullName evidence="2">Phage portal protein</fullName>
    </submittedName>
</protein>
<sequence>MSYSSVAKSPLFKGAELHDNEKSENVLLKEITASHHLIRNNPLLRVGASRFRASCIGGGAKPVFDPKLFSESFIQSYEEWTLYCDFYENTNFAGVQALAVITMLLDGSAFIVRRRTLHRIPLQIQVVSPLSLAIGLERTGSGSYVRGGIMYAKNGKVKKYAFYKLPRDHPDFDEDSVNWIPAEDVIHLRDVVHVSQSTAQPWISPGADFAKQYQDNQTVEIKSRMKRVGQQVFALKENEVSQTASGPASQRTPQRLVHNAGGVTFLNGVKEIKTASPAEIAGNYQEHNNQVLRMIAGLLGITYEMLTGDLTQVNYSSIRAGMINHRRLVGQLRDIVLGPAFNRILGWFIDALHLGTSESLPNYFENPYTYLNPTWIWPEWEEIDPLKAAKALVLEVQNDITSLEEVSNSRGKTLDKHLDGVQRSQEAKQSRGINDAASSAVDDELPDDDDD</sequence>
<gene>
    <name evidence="2" type="ORF">ONZ52_12025</name>
</gene>
<feature type="compositionally biased region" description="Acidic residues" evidence="1">
    <location>
        <begin position="441"/>
        <end position="451"/>
    </location>
</feature>
<keyword evidence="3" id="KW-1185">Reference proteome</keyword>
<evidence type="ECO:0000256" key="1">
    <source>
        <dbReference type="SAM" id="MobiDB-lite"/>
    </source>
</evidence>
<comment type="caution">
    <text evidence="2">The sequence shown here is derived from an EMBL/GenBank/DDBJ whole genome shotgun (WGS) entry which is preliminary data.</text>
</comment>
<reference evidence="2" key="1">
    <citation type="submission" date="2022-11" db="EMBL/GenBank/DDBJ databases">
        <title>Marinomonas sp. nov., isolated from marine algae.</title>
        <authorList>
            <person name="Choi D.G."/>
            <person name="Kim J.M."/>
            <person name="Lee J.K."/>
            <person name="Baek J.H."/>
            <person name="Jeon C.O."/>
        </authorList>
    </citation>
    <scope>NUCLEOTIDE SEQUENCE</scope>
    <source>
        <strain evidence="2">KJ51-3</strain>
    </source>
</reference>
<dbReference type="InterPro" id="IPR006429">
    <property type="entry name" value="Phage_lambda_portal"/>
</dbReference>
<dbReference type="EMBL" id="JAPEUL010000007">
    <property type="protein sequence ID" value="MCW4629644.1"/>
    <property type="molecule type" value="Genomic_DNA"/>
</dbReference>
<evidence type="ECO:0000313" key="2">
    <source>
        <dbReference type="EMBL" id="MCW4629644.1"/>
    </source>
</evidence>
<proteinExistence type="predicted"/>
<dbReference type="Pfam" id="PF05136">
    <property type="entry name" value="Phage_portal_2"/>
    <property type="match status" value="1"/>
</dbReference>
<accession>A0ABT3KGR6</accession>
<organism evidence="2 3">
    <name type="scientific">Marinomonas rhodophyticola</name>
    <dbReference type="NCBI Taxonomy" id="2992803"/>
    <lineage>
        <taxon>Bacteria</taxon>
        <taxon>Pseudomonadati</taxon>
        <taxon>Pseudomonadota</taxon>
        <taxon>Gammaproteobacteria</taxon>
        <taxon>Oceanospirillales</taxon>
        <taxon>Oceanospirillaceae</taxon>
        <taxon>Marinomonas</taxon>
    </lineage>
</organism>